<proteinExistence type="inferred from homology"/>
<dbReference type="InterPro" id="IPR013384">
    <property type="entry name" value="Flagell_FlgL"/>
</dbReference>
<protein>
    <submittedName>
        <fullName evidence="8">Flagellar hook protein</fullName>
    </submittedName>
</protein>
<dbReference type="InterPro" id="IPR046358">
    <property type="entry name" value="Flagellin_C"/>
</dbReference>
<gene>
    <name evidence="8" type="ORF">TVD_07860</name>
</gene>
<dbReference type="InterPro" id="IPR001492">
    <property type="entry name" value="Flagellin"/>
</dbReference>
<dbReference type="GO" id="GO:0005198">
    <property type="term" value="F:structural molecule activity"/>
    <property type="evidence" value="ECO:0007669"/>
    <property type="project" value="InterPro"/>
</dbReference>
<keyword evidence="8" id="KW-0969">Cilium</keyword>
<dbReference type="PANTHER" id="PTHR42792:SF1">
    <property type="entry name" value="FLAGELLAR HOOK-ASSOCIATED PROTEIN 3"/>
    <property type="match status" value="1"/>
</dbReference>
<dbReference type="InterPro" id="IPR001029">
    <property type="entry name" value="Flagellin_N"/>
</dbReference>
<comment type="subcellular location">
    <subcellularLocation>
        <location evidence="1">Bacterial flagellum</location>
    </subcellularLocation>
    <subcellularLocation>
        <location evidence="2">Secreted</location>
    </subcellularLocation>
</comment>
<dbReference type="STRING" id="106634.TVD_07860"/>
<keyword evidence="8" id="KW-0966">Cell projection</keyword>
<dbReference type="PATRIC" id="fig|106634.4.peg.1604"/>
<dbReference type="InterPro" id="IPR042187">
    <property type="entry name" value="Flagellin_C_sub2"/>
</dbReference>
<dbReference type="NCBIfam" id="TIGR02550">
    <property type="entry name" value="flagell_flgL"/>
    <property type="match status" value="1"/>
</dbReference>
<feature type="domain" description="Flagellin N-terminal" evidence="6">
    <location>
        <begin position="3"/>
        <end position="140"/>
    </location>
</feature>
<evidence type="ECO:0000256" key="3">
    <source>
        <dbReference type="ARBA" id="ARBA00005709"/>
    </source>
</evidence>
<keyword evidence="5" id="KW-0975">Bacterial flagellum</keyword>
<feature type="domain" description="Flagellin C-terminal" evidence="7">
    <location>
        <begin position="338"/>
        <end position="418"/>
    </location>
</feature>
<evidence type="ECO:0000256" key="2">
    <source>
        <dbReference type="ARBA" id="ARBA00004613"/>
    </source>
</evidence>
<organism evidence="8 9">
    <name type="scientific">Thioalkalivibrio versutus</name>
    <dbReference type="NCBI Taxonomy" id="106634"/>
    <lineage>
        <taxon>Bacteria</taxon>
        <taxon>Pseudomonadati</taxon>
        <taxon>Pseudomonadota</taxon>
        <taxon>Gammaproteobacteria</taxon>
        <taxon>Chromatiales</taxon>
        <taxon>Ectothiorhodospiraceae</taxon>
        <taxon>Thioalkalivibrio</taxon>
    </lineage>
</organism>
<dbReference type="Gene3D" id="6.10.10.10">
    <property type="entry name" value="Flagellar export chaperone, C-terminal domain"/>
    <property type="match status" value="1"/>
</dbReference>
<evidence type="ECO:0000313" key="8">
    <source>
        <dbReference type="EMBL" id="AKJ95279.1"/>
    </source>
</evidence>
<evidence type="ECO:0000256" key="1">
    <source>
        <dbReference type="ARBA" id="ARBA00004365"/>
    </source>
</evidence>
<dbReference type="GO" id="GO:0071973">
    <property type="term" value="P:bacterial-type flagellum-dependent cell motility"/>
    <property type="evidence" value="ECO:0007669"/>
    <property type="project" value="InterPro"/>
</dbReference>
<dbReference type="RefSeq" id="WP_047251282.1">
    <property type="nucleotide sequence ID" value="NZ_CP011367.1"/>
</dbReference>
<dbReference type="Pfam" id="PF00700">
    <property type="entry name" value="Flagellin_C"/>
    <property type="match status" value="1"/>
</dbReference>
<keyword evidence="9" id="KW-1185">Reference proteome</keyword>
<dbReference type="Pfam" id="PF00669">
    <property type="entry name" value="Flagellin_N"/>
    <property type="match status" value="1"/>
</dbReference>
<reference evidence="8 9" key="1">
    <citation type="submission" date="2015-04" db="EMBL/GenBank/DDBJ databases">
        <title>Complete Sequence for the Genome of the Thioalkalivibrio versutus D301.</title>
        <authorList>
            <person name="Mu T."/>
            <person name="Zhou J."/>
            <person name="Xu X."/>
        </authorList>
    </citation>
    <scope>NUCLEOTIDE SEQUENCE [LARGE SCALE GENOMIC DNA]</scope>
    <source>
        <strain evidence="8 9">D301</strain>
    </source>
</reference>
<dbReference type="Proteomes" id="UP000064201">
    <property type="component" value="Chromosome"/>
</dbReference>
<evidence type="ECO:0000259" key="6">
    <source>
        <dbReference type="Pfam" id="PF00669"/>
    </source>
</evidence>
<dbReference type="GO" id="GO:0009424">
    <property type="term" value="C:bacterial-type flagellum hook"/>
    <property type="evidence" value="ECO:0007669"/>
    <property type="project" value="InterPro"/>
</dbReference>
<dbReference type="Gene3D" id="1.20.1330.10">
    <property type="entry name" value="f41 fragment of flagellin, N-terminal domain"/>
    <property type="match status" value="1"/>
</dbReference>
<dbReference type="KEGG" id="tvr:TVD_07860"/>
<evidence type="ECO:0000313" key="9">
    <source>
        <dbReference type="Proteomes" id="UP000064201"/>
    </source>
</evidence>
<dbReference type="SUPFAM" id="SSF64518">
    <property type="entry name" value="Phase 1 flagellin"/>
    <property type="match status" value="1"/>
</dbReference>
<accession>A0A0G3G4H6</accession>
<evidence type="ECO:0000256" key="4">
    <source>
        <dbReference type="ARBA" id="ARBA00022525"/>
    </source>
</evidence>
<sequence length="418" mass="45731">MRISTTQIFQTGIDQIQRGQTELNRTSLQMGRGERILSPSDDPSGATQVNQFERIIQATKQYQRNIDNTQPRLQQEESALQSGTDLLQRARELVVAGNNDSQTNETRSYLAGELRQLREGMFDIANTKDPNGEYLFAGTKSLQQPFQQDGSGAVRYEGAEGTGSVREVAISANRKIPVGDTGARVFMDIPENDGRVGAEVVNREPGSSLVVEQTGVSDVGGLDERDYTIEFSEDADGNVQFSITYVDENEDTQFAEDNSGNSMEDRPFVAGEAVLFEGRSITLSGTPHAGDQVLSRAAENKNVFETLDAIIAALEEGGASGTSRANLATATNTALADLDTVLGNFSDIRAEVGSRLKTFDQQKDLNEDRLVDLNSAVSEIRDLDYAEAISRFNQQQVALQAAQQTYTQVNRLSLFDFL</sequence>
<comment type="similarity">
    <text evidence="3">Belongs to the bacterial flagellin family.</text>
</comment>
<dbReference type="EMBL" id="CP011367">
    <property type="protein sequence ID" value="AKJ95279.1"/>
    <property type="molecule type" value="Genomic_DNA"/>
</dbReference>
<dbReference type="OrthoDB" id="9768249at2"/>
<dbReference type="PRINTS" id="PR00207">
    <property type="entry name" value="FLAGELLIN"/>
</dbReference>
<keyword evidence="4" id="KW-0964">Secreted</keyword>
<dbReference type="PANTHER" id="PTHR42792">
    <property type="entry name" value="FLAGELLIN"/>
    <property type="match status" value="1"/>
</dbReference>
<dbReference type="GO" id="GO:0005576">
    <property type="term" value="C:extracellular region"/>
    <property type="evidence" value="ECO:0007669"/>
    <property type="project" value="UniProtKB-SubCell"/>
</dbReference>
<evidence type="ECO:0000259" key="7">
    <source>
        <dbReference type="Pfam" id="PF00700"/>
    </source>
</evidence>
<dbReference type="AlphaFoldDB" id="A0A0G3G4H6"/>
<evidence type="ECO:0000256" key="5">
    <source>
        <dbReference type="ARBA" id="ARBA00023143"/>
    </source>
</evidence>
<keyword evidence="8" id="KW-0282">Flagellum</keyword>
<name>A0A0G3G4H6_9GAMM</name>